<proteinExistence type="inferred from homology"/>
<dbReference type="InterPro" id="IPR017583">
    <property type="entry name" value="Tagatose/fructose_Pkinase"/>
</dbReference>
<evidence type="ECO:0000256" key="4">
    <source>
        <dbReference type="ARBA" id="ARBA00022777"/>
    </source>
</evidence>
<evidence type="ECO:0000256" key="1">
    <source>
        <dbReference type="ARBA" id="ARBA00010688"/>
    </source>
</evidence>
<keyword evidence="9" id="KW-1185">Reference proteome</keyword>
<dbReference type="InterPro" id="IPR002173">
    <property type="entry name" value="Carboh/pur_kinase_PfkB_CS"/>
</dbReference>
<evidence type="ECO:0000313" key="9">
    <source>
        <dbReference type="Proteomes" id="UP000291301"/>
    </source>
</evidence>
<keyword evidence="5" id="KW-0067">ATP-binding</keyword>
<keyword evidence="4 8" id="KW-0418">Kinase</keyword>
<dbReference type="CDD" id="cd01164">
    <property type="entry name" value="FruK_PfkB_like"/>
    <property type="match status" value="1"/>
</dbReference>
<evidence type="ECO:0000313" key="8">
    <source>
        <dbReference type="EMBL" id="TCD11884.1"/>
    </source>
</evidence>
<dbReference type="PANTHER" id="PTHR46566">
    <property type="entry name" value="1-PHOSPHOFRUCTOKINASE-RELATED"/>
    <property type="match status" value="1"/>
</dbReference>
<evidence type="ECO:0000256" key="6">
    <source>
        <dbReference type="PIRNR" id="PIRNR000535"/>
    </source>
</evidence>
<dbReference type="OrthoDB" id="9801219at2"/>
<dbReference type="SUPFAM" id="SSF53613">
    <property type="entry name" value="Ribokinase-like"/>
    <property type="match status" value="1"/>
</dbReference>
<feature type="domain" description="Carbohydrate kinase PfkB" evidence="7">
    <location>
        <begin position="13"/>
        <end position="293"/>
    </location>
</feature>
<evidence type="ECO:0000256" key="2">
    <source>
        <dbReference type="ARBA" id="ARBA00022679"/>
    </source>
</evidence>
<gene>
    <name evidence="8" type="ORF">E0D97_16255</name>
</gene>
<dbReference type="PIRSF" id="PIRSF000535">
    <property type="entry name" value="1PFK/6PFK/LacC"/>
    <property type="match status" value="1"/>
</dbReference>
<dbReference type="PANTHER" id="PTHR46566:SF2">
    <property type="entry name" value="ATP-DEPENDENT 6-PHOSPHOFRUCTOKINASE ISOZYME 2"/>
    <property type="match status" value="1"/>
</dbReference>
<keyword evidence="3" id="KW-0547">Nucleotide-binding</keyword>
<dbReference type="Gene3D" id="3.40.1190.20">
    <property type="match status" value="1"/>
</dbReference>
<protein>
    <recommendedName>
        <fullName evidence="6">Phosphofructokinase</fullName>
    </recommendedName>
</protein>
<dbReference type="PROSITE" id="PS00583">
    <property type="entry name" value="PFKB_KINASES_1"/>
    <property type="match status" value="1"/>
</dbReference>
<dbReference type="Pfam" id="PF00294">
    <property type="entry name" value="PfkB"/>
    <property type="match status" value="1"/>
</dbReference>
<keyword evidence="2 6" id="KW-0808">Transferase</keyword>
<dbReference type="GO" id="GO:0005524">
    <property type="term" value="F:ATP binding"/>
    <property type="evidence" value="ECO:0007669"/>
    <property type="project" value="UniProtKB-KW"/>
</dbReference>
<dbReference type="AlphaFoldDB" id="A0A4R0P7I4"/>
<evidence type="ECO:0000259" key="7">
    <source>
        <dbReference type="Pfam" id="PF00294"/>
    </source>
</evidence>
<dbReference type="InterPro" id="IPR029056">
    <property type="entry name" value="Ribokinase-like"/>
</dbReference>
<dbReference type="NCBIfam" id="TIGR03168">
    <property type="entry name" value="1-PFK"/>
    <property type="match status" value="1"/>
</dbReference>
<dbReference type="InterPro" id="IPR011611">
    <property type="entry name" value="PfkB_dom"/>
</dbReference>
<dbReference type="GO" id="GO:0005829">
    <property type="term" value="C:cytosol"/>
    <property type="evidence" value="ECO:0007669"/>
    <property type="project" value="TreeGrafter"/>
</dbReference>
<sequence length="311" mass="33440">MSNVLAIALNPAIDVACDAHNVRPTFKTRTWNQRHFAGGGGTNVARVISELGGAPELLYLSGGETGSLFEHCLSRHSIRSHRFEIEGSTRIALMVHEENTGFEYRFVPDGPRVEGAEIEPVHAFVENHHADYVVASGSLPRGAPADTYCRMADSVHRRGGRLVLDTSGDALKITLDQSHVFLLKPSMRELERLVGEELDQAGAGDAAASLIKRGAAENVVVSMGQQGAIFVNSDGVVRVPSIRVREKSAVGAGDSFVGAMVWSLMEGRSVLDAFRFGVAAGSAAVMTPGTELCRRADVLRLFQENFGKQSL</sequence>
<dbReference type="EMBL" id="SJST01000008">
    <property type="protein sequence ID" value="TCD11884.1"/>
    <property type="molecule type" value="Genomic_DNA"/>
</dbReference>
<organism evidence="8 9">
    <name type="scientific">Oricola cellulosilytica</name>
    <dbReference type="NCBI Taxonomy" id="1429082"/>
    <lineage>
        <taxon>Bacteria</taxon>
        <taxon>Pseudomonadati</taxon>
        <taxon>Pseudomonadota</taxon>
        <taxon>Alphaproteobacteria</taxon>
        <taxon>Hyphomicrobiales</taxon>
        <taxon>Ahrensiaceae</taxon>
        <taxon>Oricola</taxon>
    </lineage>
</organism>
<comment type="caution">
    <text evidence="8">The sequence shown here is derived from an EMBL/GenBank/DDBJ whole genome shotgun (WGS) entry which is preliminary data.</text>
</comment>
<accession>A0A4R0P7I4</accession>
<comment type="similarity">
    <text evidence="1 6">Belongs to the carbohydrate kinase PfkB family.</text>
</comment>
<evidence type="ECO:0000256" key="3">
    <source>
        <dbReference type="ARBA" id="ARBA00022741"/>
    </source>
</evidence>
<dbReference type="RefSeq" id="WP_131570909.1">
    <property type="nucleotide sequence ID" value="NZ_JAINFK010000007.1"/>
</dbReference>
<name>A0A4R0P7I4_9HYPH</name>
<reference evidence="8 9" key="1">
    <citation type="journal article" date="2015" name="Antonie Van Leeuwenhoek">
        <title>Oricola cellulosilytica gen. nov., sp. nov., a cellulose-degrading bacterium of the family Phyllobacteriaceae isolated from surface seashore water, and emended descriptions of Mesorhizobium loti and Phyllobacterium myrsinacearum.</title>
        <authorList>
            <person name="Hameed A."/>
            <person name="Shahina M."/>
            <person name="Lai W.A."/>
            <person name="Lin S.Y."/>
            <person name="Young L.S."/>
            <person name="Liu Y.C."/>
            <person name="Hsu Y.H."/>
            <person name="Young C.C."/>
        </authorList>
    </citation>
    <scope>NUCLEOTIDE SEQUENCE [LARGE SCALE GENOMIC DNA]</scope>
    <source>
        <strain evidence="8 9">KCTC 52183</strain>
    </source>
</reference>
<dbReference type="GO" id="GO:0003872">
    <property type="term" value="F:6-phosphofructokinase activity"/>
    <property type="evidence" value="ECO:0007669"/>
    <property type="project" value="TreeGrafter"/>
</dbReference>
<evidence type="ECO:0000256" key="5">
    <source>
        <dbReference type="ARBA" id="ARBA00022840"/>
    </source>
</evidence>
<dbReference type="Proteomes" id="UP000291301">
    <property type="component" value="Unassembled WGS sequence"/>
</dbReference>